<accession>A0A432WRV5</accession>
<evidence type="ECO:0000256" key="5">
    <source>
        <dbReference type="SAM" id="Phobius"/>
    </source>
</evidence>
<evidence type="ECO:0000313" key="7">
    <source>
        <dbReference type="EMBL" id="RUO36498.1"/>
    </source>
</evidence>
<dbReference type="AlphaFoldDB" id="A0A432WRV5"/>
<dbReference type="InterPro" id="IPR012340">
    <property type="entry name" value="NA-bd_OB-fold"/>
</dbReference>
<dbReference type="PANTHER" id="PTHR33507:SF3">
    <property type="entry name" value="INNER MEMBRANE PROTEIN YBBJ"/>
    <property type="match status" value="1"/>
</dbReference>
<dbReference type="InterPro" id="IPR002810">
    <property type="entry name" value="NfeD-like_C"/>
</dbReference>
<evidence type="ECO:0000256" key="1">
    <source>
        <dbReference type="ARBA" id="ARBA00004141"/>
    </source>
</evidence>
<evidence type="ECO:0000313" key="8">
    <source>
        <dbReference type="Proteomes" id="UP000288405"/>
    </source>
</evidence>
<feature type="transmembrane region" description="Helical" evidence="5">
    <location>
        <begin position="7"/>
        <end position="35"/>
    </location>
</feature>
<keyword evidence="4 5" id="KW-0472">Membrane</keyword>
<keyword evidence="3 5" id="KW-1133">Transmembrane helix</keyword>
<evidence type="ECO:0000256" key="3">
    <source>
        <dbReference type="ARBA" id="ARBA00022989"/>
    </source>
</evidence>
<proteinExistence type="predicted"/>
<sequence length="151" mass="16397">MTTAMWWIIIGIVLIISELLATSIIAVFLGIAAILTGLALHFGLIEGVAAQYTVFGVLSVLLLVTARGKFKRWFSGFTADNDGEHGTVFKKDIGERVTVHTDFEHGAGRVILNGVQWDAASDEPLKKGDVAWVISHQGIRLTVSSKRPELP</sequence>
<comment type="subcellular location">
    <subcellularLocation>
        <location evidence="1">Membrane</location>
        <topology evidence="1">Multi-pass membrane protein</topology>
    </subcellularLocation>
</comment>
<keyword evidence="2 5" id="KW-0812">Transmembrane</keyword>
<feature type="transmembrane region" description="Helical" evidence="5">
    <location>
        <begin position="41"/>
        <end position="64"/>
    </location>
</feature>
<keyword evidence="8" id="KW-1185">Reference proteome</keyword>
<dbReference type="Gene3D" id="2.40.50.140">
    <property type="entry name" value="Nucleic acid-binding proteins"/>
    <property type="match status" value="1"/>
</dbReference>
<dbReference type="RefSeq" id="WP_126775812.1">
    <property type="nucleotide sequence ID" value="NZ_PIPM01000001.1"/>
</dbReference>
<comment type="caution">
    <text evidence="7">The sequence shown here is derived from an EMBL/GenBank/DDBJ whole genome shotgun (WGS) entry which is preliminary data.</text>
</comment>
<dbReference type="Pfam" id="PF01957">
    <property type="entry name" value="NfeD"/>
    <property type="match status" value="1"/>
</dbReference>
<feature type="domain" description="NfeD-like C-terminal" evidence="6">
    <location>
        <begin position="91"/>
        <end position="143"/>
    </location>
</feature>
<dbReference type="OrthoDB" id="6118712at2"/>
<dbReference type="PANTHER" id="PTHR33507">
    <property type="entry name" value="INNER MEMBRANE PROTEIN YBBJ"/>
    <property type="match status" value="1"/>
</dbReference>
<dbReference type="SUPFAM" id="SSF141322">
    <property type="entry name" value="NfeD domain-like"/>
    <property type="match status" value="1"/>
</dbReference>
<dbReference type="EMBL" id="PIPM01000001">
    <property type="protein sequence ID" value="RUO36498.1"/>
    <property type="molecule type" value="Genomic_DNA"/>
</dbReference>
<dbReference type="GO" id="GO:0005886">
    <property type="term" value="C:plasma membrane"/>
    <property type="evidence" value="ECO:0007669"/>
    <property type="project" value="TreeGrafter"/>
</dbReference>
<gene>
    <name evidence="7" type="ORF">CWE11_01400</name>
</gene>
<protein>
    <submittedName>
        <fullName evidence="7">Peptidase</fullName>
    </submittedName>
</protein>
<dbReference type="Proteomes" id="UP000288405">
    <property type="component" value="Unassembled WGS sequence"/>
</dbReference>
<reference evidence="7 8" key="1">
    <citation type="journal article" date="2011" name="Front. Microbiol.">
        <title>Genomic signatures of strain selection and enhancement in Bacillus atrophaeus var. globigii, a historical biowarfare simulant.</title>
        <authorList>
            <person name="Gibbons H.S."/>
            <person name="Broomall S.M."/>
            <person name="McNew L.A."/>
            <person name="Daligault H."/>
            <person name="Chapman C."/>
            <person name="Bruce D."/>
            <person name="Karavis M."/>
            <person name="Krepps M."/>
            <person name="McGregor P.A."/>
            <person name="Hong C."/>
            <person name="Park K.H."/>
            <person name="Akmal A."/>
            <person name="Feldman A."/>
            <person name="Lin J.S."/>
            <person name="Chang W.E."/>
            <person name="Higgs B.W."/>
            <person name="Demirev P."/>
            <person name="Lindquist J."/>
            <person name="Liem A."/>
            <person name="Fochler E."/>
            <person name="Read T.D."/>
            <person name="Tapia R."/>
            <person name="Johnson S."/>
            <person name="Bishop-Lilly K.A."/>
            <person name="Detter C."/>
            <person name="Han C."/>
            <person name="Sozhamannan S."/>
            <person name="Rosenzweig C.N."/>
            <person name="Skowronski E.W."/>
        </authorList>
    </citation>
    <scope>NUCLEOTIDE SEQUENCE [LARGE SCALE GENOMIC DNA]</scope>
    <source>
        <strain evidence="7 8">GYP-17</strain>
    </source>
</reference>
<evidence type="ECO:0000256" key="4">
    <source>
        <dbReference type="ARBA" id="ARBA00023136"/>
    </source>
</evidence>
<evidence type="ECO:0000259" key="6">
    <source>
        <dbReference type="Pfam" id="PF01957"/>
    </source>
</evidence>
<evidence type="ECO:0000256" key="2">
    <source>
        <dbReference type="ARBA" id="ARBA00022692"/>
    </source>
</evidence>
<dbReference type="InterPro" id="IPR052165">
    <property type="entry name" value="Membrane_assoc_protease"/>
</dbReference>
<name>A0A432WRV5_9GAMM</name>
<organism evidence="7 8">
    <name type="scientific">Aliidiomarina sanyensis</name>
    <dbReference type="NCBI Taxonomy" id="1249555"/>
    <lineage>
        <taxon>Bacteria</taxon>
        <taxon>Pseudomonadati</taxon>
        <taxon>Pseudomonadota</taxon>
        <taxon>Gammaproteobacteria</taxon>
        <taxon>Alteromonadales</taxon>
        <taxon>Idiomarinaceae</taxon>
        <taxon>Aliidiomarina</taxon>
    </lineage>
</organism>